<dbReference type="Proteomes" id="UP001193389">
    <property type="component" value="Chromosome"/>
</dbReference>
<name>A0A5K7S9J2_9BACT</name>
<evidence type="ECO:0000313" key="3">
    <source>
        <dbReference type="Proteomes" id="UP001193389"/>
    </source>
</evidence>
<dbReference type="EMBL" id="AP018694">
    <property type="protein sequence ID" value="BBE18107.1"/>
    <property type="molecule type" value="Genomic_DNA"/>
</dbReference>
<dbReference type="GO" id="GO:0016810">
    <property type="term" value="F:hydrolase activity, acting on carbon-nitrogen (but not peptide) bonds"/>
    <property type="evidence" value="ECO:0007669"/>
    <property type="project" value="InterPro"/>
</dbReference>
<dbReference type="Pfam" id="PF07969">
    <property type="entry name" value="Amidohydro_3"/>
    <property type="match status" value="1"/>
</dbReference>
<dbReference type="InterPro" id="IPR013108">
    <property type="entry name" value="Amidohydro_3"/>
</dbReference>
<dbReference type="PANTHER" id="PTHR22642:SF2">
    <property type="entry name" value="PROTEIN LONG AFTER FAR-RED 3"/>
    <property type="match status" value="1"/>
</dbReference>
<dbReference type="PANTHER" id="PTHR22642">
    <property type="entry name" value="IMIDAZOLONEPROPIONASE"/>
    <property type="match status" value="1"/>
</dbReference>
<dbReference type="Gene3D" id="2.30.40.10">
    <property type="entry name" value="Urease, subunit C, domain 1"/>
    <property type="match status" value="1"/>
</dbReference>
<evidence type="ECO:0000313" key="2">
    <source>
        <dbReference type="EMBL" id="BBE18107.1"/>
    </source>
</evidence>
<dbReference type="SUPFAM" id="SSF51338">
    <property type="entry name" value="Composite domain of metallo-dependent hydrolases"/>
    <property type="match status" value="1"/>
</dbReference>
<sequence>MKVDLIVTNARIYTIDDSFSIAESFAVKDGKFIAVGSSDDIASKYVSDRVIDCKGKTVYPGFNDAHCHFYGYGMDLMQYADLAGLADQESVYQKLQEYQRRTGSKWILGRGWDQNLWPEKSFPDNKRLNELFPDIPVYLVRVDGHAAWCNAKALEFAGITSQTNISGGEVLLKYGQPTGVLIDNAKELVFKQIPSPSSELKAKALLEAQKNCFAVGLTSVTDCGLSKDVILLIDSLQKNGELCMRINAMMEPSNENLEYFLKSAPYKTDRLQVNTIKLYADGALGSRGAYLLEDYSDDPGNRGLLMEKTSYYEDICQKAYNAGFQVATHCIGDGANRFMLNIYAKFLKAKNDRRWRIEHVQVVHPDDMASFGKYSVIPSIQATHATSDMFWADERLGNERLKTAYAYQQLLEQNGWLPNGTDFPIEDISPIKTFFASVCRTNSKGLPVGGFQMENALSREQAIRSETIWAAKAGFEEGRIGSIEIGKEADFIVLDTDLMNCPTDAILRTKVLKTVLGGELVFESETDQGKNHQ</sequence>
<dbReference type="InterPro" id="IPR033932">
    <property type="entry name" value="YtcJ-like"/>
</dbReference>
<gene>
    <name evidence="2" type="ORF">AQPE_2267</name>
</gene>
<dbReference type="InterPro" id="IPR032466">
    <property type="entry name" value="Metal_Hydrolase"/>
</dbReference>
<dbReference type="Gene3D" id="3.10.310.70">
    <property type="match status" value="1"/>
</dbReference>
<dbReference type="Gene3D" id="3.20.20.140">
    <property type="entry name" value="Metal-dependent hydrolases"/>
    <property type="match status" value="1"/>
</dbReference>
<evidence type="ECO:0000259" key="1">
    <source>
        <dbReference type="Pfam" id="PF07969"/>
    </source>
</evidence>
<dbReference type="InterPro" id="IPR011059">
    <property type="entry name" value="Metal-dep_hydrolase_composite"/>
</dbReference>
<keyword evidence="3" id="KW-1185">Reference proteome</keyword>
<dbReference type="AlphaFoldDB" id="A0A5K7S9J2"/>
<dbReference type="KEGG" id="anf:AQPE_2267"/>
<feature type="domain" description="Amidohydrolase 3" evidence="1">
    <location>
        <begin position="49"/>
        <end position="522"/>
    </location>
</feature>
<proteinExistence type="predicted"/>
<accession>A0A5K7S9J2</accession>
<dbReference type="CDD" id="cd01300">
    <property type="entry name" value="YtcJ_like"/>
    <property type="match status" value="1"/>
</dbReference>
<reference evidence="2" key="1">
    <citation type="journal article" date="2020" name="Int. J. Syst. Evol. Microbiol.">
        <title>Aquipluma nitroreducens gen. nov. sp. nov., a novel facultatively anaerobic bacterium isolated from a freshwater lake.</title>
        <authorList>
            <person name="Watanabe M."/>
            <person name="Kojima H."/>
            <person name="Fukui M."/>
        </authorList>
    </citation>
    <scope>NUCLEOTIDE SEQUENCE</scope>
    <source>
        <strain evidence="2">MeG22</strain>
    </source>
</reference>
<dbReference type="SUPFAM" id="SSF51556">
    <property type="entry name" value="Metallo-dependent hydrolases"/>
    <property type="match status" value="1"/>
</dbReference>
<organism evidence="2 3">
    <name type="scientific">Aquipluma nitroreducens</name>
    <dbReference type="NCBI Taxonomy" id="2010828"/>
    <lineage>
        <taxon>Bacteria</taxon>
        <taxon>Pseudomonadati</taxon>
        <taxon>Bacteroidota</taxon>
        <taxon>Bacteroidia</taxon>
        <taxon>Marinilabiliales</taxon>
        <taxon>Prolixibacteraceae</taxon>
        <taxon>Aquipluma</taxon>
    </lineage>
</organism>
<protein>
    <submittedName>
        <fullName evidence="2">Exoenzymes regulatory protein AepA</fullName>
    </submittedName>
</protein>